<evidence type="ECO:0000256" key="3">
    <source>
        <dbReference type="ARBA" id="ARBA00023163"/>
    </source>
</evidence>
<keyword evidence="1" id="KW-0805">Transcription regulation</keyword>
<dbReference type="InterPro" id="IPR050204">
    <property type="entry name" value="AraC_XylS_family_regulators"/>
</dbReference>
<dbReference type="InterPro" id="IPR014710">
    <property type="entry name" value="RmlC-like_jellyroll"/>
</dbReference>
<sequence>MPQTHWTGRILLSAGVILYVGPGASADLHAHQAVQLAWAQRGELRVTLRGRVLRRRATLIPANEPHAFDASGDLLALLLLEAHGARGGAIDAQARASLGEEQHPVLAALGFPAPDATAATAAAWCDGVLAALGATPRASPLSSVSRRAVAMIEATREGVPRLQDAASAIGISSTRLTHVFTREVGVPFRRFVLWTRIKRAVTAFQGGADLTGAAVAAGFSDAAHFSRTFRAMFGLSPSLVLPVAEVIGDLWSPPR</sequence>
<dbReference type="SUPFAM" id="SSF51182">
    <property type="entry name" value="RmlC-like cupins"/>
    <property type="match status" value="1"/>
</dbReference>
<organism evidence="5 6">
    <name type="scientific">Nannocystis radixulma</name>
    <dbReference type="NCBI Taxonomy" id="2995305"/>
    <lineage>
        <taxon>Bacteria</taxon>
        <taxon>Pseudomonadati</taxon>
        <taxon>Myxococcota</taxon>
        <taxon>Polyangia</taxon>
        <taxon>Nannocystales</taxon>
        <taxon>Nannocystaceae</taxon>
        <taxon>Nannocystis</taxon>
    </lineage>
</organism>
<evidence type="ECO:0000313" key="5">
    <source>
        <dbReference type="EMBL" id="MDC0675433.1"/>
    </source>
</evidence>
<dbReference type="PANTHER" id="PTHR46796">
    <property type="entry name" value="HTH-TYPE TRANSCRIPTIONAL ACTIVATOR RHAS-RELATED"/>
    <property type="match status" value="1"/>
</dbReference>
<dbReference type="InterPro" id="IPR011051">
    <property type="entry name" value="RmlC_Cupin_sf"/>
</dbReference>
<keyword evidence="2" id="KW-0238">DNA-binding</keyword>
<dbReference type="InterPro" id="IPR009057">
    <property type="entry name" value="Homeodomain-like_sf"/>
</dbReference>
<keyword evidence="6" id="KW-1185">Reference proteome</keyword>
<feature type="domain" description="HTH araC/xylS-type" evidence="4">
    <location>
        <begin position="146"/>
        <end position="243"/>
    </location>
</feature>
<evidence type="ECO:0000256" key="2">
    <source>
        <dbReference type="ARBA" id="ARBA00023125"/>
    </source>
</evidence>
<dbReference type="Proteomes" id="UP001217838">
    <property type="component" value="Unassembled WGS sequence"/>
</dbReference>
<dbReference type="PANTHER" id="PTHR46796:SF6">
    <property type="entry name" value="ARAC SUBFAMILY"/>
    <property type="match status" value="1"/>
</dbReference>
<dbReference type="InterPro" id="IPR018060">
    <property type="entry name" value="HTH_AraC"/>
</dbReference>
<keyword evidence="3" id="KW-0804">Transcription</keyword>
<reference evidence="5 6" key="1">
    <citation type="submission" date="2022-11" db="EMBL/GenBank/DDBJ databases">
        <title>Minimal conservation of predation-associated metabolite biosynthetic gene clusters underscores biosynthetic potential of Myxococcota including descriptions for ten novel species: Archangium lansinium sp. nov., Myxococcus landrumus sp. nov., Nannocystis bai.</title>
        <authorList>
            <person name="Ahearne A."/>
            <person name="Stevens C."/>
            <person name="Dowd S."/>
        </authorList>
    </citation>
    <scope>NUCLEOTIDE SEQUENCE [LARGE SCALE GENOMIC DNA]</scope>
    <source>
        <strain evidence="5 6">NCELM</strain>
    </source>
</reference>
<evidence type="ECO:0000259" key="4">
    <source>
        <dbReference type="PROSITE" id="PS01124"/>
    </source>
</evidence>
<evidence type="ECO:0000256" key="1">
    <source>
        <dbReference type="ARBA" id="ARBA00023015"/>
    </source>
</evidence>
<evidence type="ECO:0000313" key="6">
    <source>
        <dbReference type="Proteomes" id="UP001217838"/>
    </source>
</evidence>
<proteinExistence type="predicted"/>
<dbReference type="Gene3D" id="1.10.10.60">
    <property type="entry name" value="Homeodomain-like"/>
    <property type="match status" value="1"/>
</dbReference>
<dbReference type="Gene3D" id="2.60.120.10">
    <property type="entry name" value="Jelly Rolls"/>
    <property type="match status" value="1"/>
</dbReference>
<comment type="caution">
    <text evidence="5">The sequence shown here is derived from an EMBL/GenBank/DDBJ whole genome shotgun (WGS) entry which is preliminary data.</text>
</comment>
<dbReference type="RefSeq" id="WP_272010508.1">
    <property type="nucleotide sequence ID" value="NZ_JAQNDN010000027.1"/>
</dbReference>
<dbReference type="EMBL" id="JAQNDN010000027">
    <property type="protein sequence ID" value="MDC0675433.1"/>
    <property type="molecule type" value="Genomic_DNA"/>
</dbReference>
<dbReference type="PROSITE" id="PS01124">
    <property type="entry name" value="HTH_ARAC_FAMILY_2"/>
    <property type="match status" value="1"/>
</dbReference>
<dbReference type="SMART" id="SM00342">
    <property type="entry name" value="HTH_ARAC"/>
    <property type="match status" value="1"/>
</dbReference>
<accession>A0ABT5BMP8</accession>
<protein>
    <submittedName>
        <fullName evidence="5">AraC family transcriptional regulator</fullName>
    </submittedName>
</protein>
<dbReference type="SUPFAM" id="SSF46689">
    <property type="entry name" value="Homeodomain-like"/>
    <property type="match status" value="1"/>
</dbReference>
<dbReference type="Pfam" id="PF12833">
    <property type="entry name" value="HTH_18"/>
    <property type="match status" value="1"/>
</dbReference>
<name>A0ABT5BMP8_9BACT</name>
<gene>
    <name evidence="5" type="ORF">POL58_47255</name>
</gene>